<reference evidence="2" key="1">
    <citation type="journal article" date="2019" name="Int. J. Syst. Evol. Microbiol.">
        <title>The Global Catalogue of Microorganisms (GCM) 10K type strain sequencing project: providing services to taxonomists for standard genome sequencing and annotation.</title>
        <authorList>
            <consortium name="The Broad Institute Genomics Platform"/>
            <consortium name="The Broad Institute Genome Sequencing Center for Infectious Disease"/>
            <person name="Wu L."/>
            <person name="Ma J."/>
        </authorList>
    </citation>
    <scope>NUCLEOTIDE SEQUENCE [LARGE SCALE GENOMIC DNA]</scope>
    <source>
        <strain evidence="2">CECT 7226</strain>
    </source>
</reference>
<gene>
    <name evidence="1" type="ORF">QWY96_16455</name>
</gene>
<name>A0ABT8CMH4_9VIBR</name>
<evidence type="ECO:0000313" key="1">
    <source>
        <dbReference type="EMBL" id="MDN3702087.1"/>
    </source>
</evidence>
<dbReference type="Proteomes" id="UP001223712">
    <property type="component" value="Unassembled WGS sequence"/>
</dbReference>
<organism evidence="1 2">
    <name type="scientific">Vibrio artabrorum</name>
    <dbReference type="NCBI Taxonomy" id="446374"/>
    <lineage>
        <taxon>Bacteria</taxon>
        <taxon>Pseudomonadati</taxon>
        <taxon>Pseudomonadota</taxon>
        <taxon>Gammaproteobacteria</taxon>
        <taxon>Vibrionales</taxon>
        <taxon>Vibrionaceae</taxon>
        <taxon>Vibrio</taxon>
    </lineage>
</organism>
<comment type="caution">
    <text evidence="1">The sequence shown here is derived from an EMBL/GenBank/DDBJ whole genome shotgun (WGS) entry which is preliminary data.</text>
</comment>
<dbReference type="RefSeq" id="WP_290334930.1">
    <property type="nucleotide sequence ID" value="NZ_JAUFQY010000002.1"/>
</dbReference>
<sequence>MNTSILSKLSLLSGAISKPLSLQVSAVIDSVYPEGYETKKIQIFNIYAAFLYSQDLTKFNGIEIFSNKDKFQSHLDMLIGFIYAEQEGLKFKTITTFSKPIHNVMCTLAKVNNIDIPTRTFGITKISHYIQDCISKYQSLPVNDDKLAYLNGWLITSQERRNVVVQLDFLYVKYGRYFTDKIHDALRIYGLGQKTNTLQSRIFELINLLEVVSILDKKGTIESFELLLDENNVQVTFYKVFQIKLSECIFKNNNLVAFNRALITSIEAYESAFINRRVYPSPLKPFIRPKVLQVQNPPSFSSGGKTSELEKVRWFADIPLQIKDEEAIEIIEARNNRDMGYLKTVLVSHFHDIKRRQERNKAFIENGRVKPITGNVGGRGAIAHPIGSVHLENTVATFYHYGIGGYKGTDYDVFLGFRSKTYELIKELNLPTNSTLFTLTALLVIEHPKITPAWLQKLQLFNEYGKRQGYFQVGKKFILSSEKERRGRNLAQQDVVLNDFSKLIVDFIVEHTELAREHLKSIGNPNWMYLLLTCSHNQVFRPQTSAALYQKKPFLFVYLKKKPISLMSMACLIRMLIVSPVLLPIGQFVVTEGFRFI</sequence>
<evidence type="ECO:0000313" key="2">
    <source>
        <dbReference type="Proteomes" id="UP001223712"/>
    </source>
</evidence>
<keyword evidence="2" id="KW-1185">Reference proteome</keyword>
<accession>A0ABT8CMH4</accession>
<proteinExistence type="predicted"/>
<dbReference type="EMBL" id="JAUFQY010000002">
    <property type="protein sequence ID" value="MDN3702087.1"/>
    <property type="molecule type" value="Genomic_DNA"/>
</dbReference>
<protein>
    <submittedName>
        <fullName evidence="1">Uncharacterized protein</fullName>
    </submittedName>
</protein>